<sequence>MLHSRWQFLVTLSGIYHLLEEGLHSIYQWWMSLERYGRSDITLDLKAIPSRLSREIGVNLSLLRDSSRVIKSSFEWKEMLRVFHVIQLLHKRRYTNSLVRLFSGTNSSYLMFMFGCAFFFLCG</sequence>
<keyword evidence="3" id="KW-1185">Reference proteome</keyword>
<dbReference type="HOGENOM" id="CLU_151585_0_0_1"/>
<keyword evidence="1" id="KW-0472">Membrane</keyword>
<dbReference type="EMBL" id="CM001885">
    <property type="protein sequence ID" value="EOY13235.1"/>
    <property type="molecule type" value="Genomic_DNA"/>
</dbReference>
<evidence type="ECO:0000313" key="3">
    <source>
        <dbReference type="Proteomes" id="UP000026915"/>
    </source>
</evidence>
<keyword evidence="1" id="KW-0812">Transmembrane</keyword>
<evidence type="ECO:0000256" key="1">
    <source>
        <dbReference type="SAM" id="Phobius"/>
    </source>
</evidence>
<reference evidence="2 3" key="1">
    <citation type="journal article" date="2013" name="Genome Biol.">
        <title>The genome sequence of the most widely cultivated cacao type and its use to identify candidate genes regulating pod color.</title>
        <authorList>
            <person name="Motamayor J.C."/>
            <person name="Mockaitis K."/>
            <person name="Schmutz J."/>
            <person name="Haiminen N."/>
            <person name="Iii D.L."/>
            <person name="Cornejo O."/>
            <person name="Findley S.D."/>
            <person name="Zheng P."/>
            <person name="Utro F."/>
            <person name="Royaert S."/>
            <person name="Saski C."/>
            <person name="Jenkins J."/>
            <person name="Podicheti R."/>
            <person name="Zhao M."/>
            <person name="Scheffler B.E."/>
            <person name="Stack J.C."/>
            <person name="Feltus F.A."/>
            <person name="Mustiga G.M."/>
            <person name="Amores F."/>
            <person name="Phillips W."/>
            <person name="Marelli J.P."/>
            <person name="May G.D."/>
            <person name="Shapiro H."/>
            <person name="Ma J."/>
            <person name="Bustamante C.D."/>
            <person name="Schnell R.J."/>
            <person name="Main D."/>
            <person name="Gilbert D."/>
            <person name="Parida L."/>
            <person name="Kuhn D.N."/>
        </authorList>
    </citation>
    <scope>NUCLEOTIDE SEQUENCE [LARGE SCALE GENOMIC DNA]</scope>
    <source>
        <strain evidence="3">cv. Matina 1-6</strain>
    </source>
</reference>
<dbReference type="Gramene" id="EOY13235">
    <property type="protein sequence ID" value="EOY13235"/>
    <property type="gene ID" value="TCM_031758"/>
</dbReference>
<dbReference type="Proteomes" id="UP000026915">
    <property type="component" value="Chromosome 7"/>
</dbReference>
<protein>
    <submittedName>
        <fullName evidence="2">Uncharacterized protein</fullName>
    </submittedName>
</protein>
<proteinExistence type="predicted"/>
<gene>
    <name evidence="2" type="ORF">TCM_031758</name>
</gene>
<dbReference type="InParanoid" id="A0A061F7C6"/>
<dbReference type="AlphaFoldDB" id="A0A061F7C6"/>
<feature type="transmembrane region" description="Helical" evidence="1">
    <location>
        <begin position="98"/>
        <end position="121"/>
    </location>
</feature>
<name>A0A061F7C6_THECC</name>
<organism evidence="2 3">
    <name type="scientific">Theobroma cacao</name>
    <name type="common">Cacao</name>
    <name type="synonym">Cocoa</name>
    <dbReference type="NCBI Taxonomy" id="3641"/>
    <lineage>
        <taxon>Eukaryota</taxon>
        <taxon>Viridiplantae</taxon>
        <taxon>Streptophyta</taxon>
        <taxon>Embryophyta</taxon>
        <taxon>Tracheophyta</taxon>
        <taxon>Spermatophyta</taxon>
        <taxon>Magnoliopsida</taxon>
        <taxon>eudicotyledons</taxon>
        <taxon>Gunneridae</taxon>
        <taxon>Pentapetalae</taxon>
        <taxon>rosids</taxon>
        <taxon>malvids</taxon>
        <taxon>Malvales</taxon>
        <taxon>Malvaceae</taxon>
        <taxon>Byttnerioideae</taxon>
        <taxon>Theobroma</taxon>
    </lineage>
</organism>
<accession>A0A061F7C6</accession>
<evidence type="ECO:0000313" key="2">
    <source>
        <dbReference type="EMBL" id="EOY13235.1"/>
    </source>
</evidence>
<keyword evidence="1" id="KW-1133">Transmembrane helix</keyword>